<protein>
    <recommendedName>
        <fullName evidence="4">G5 domain-containing protein</fullName>
    </recommendedName>
</protein>
<feature type="domain" description="G5" evidence="4">
    <location>
        <begin position="143"/>
        <end position="223"/>
    </location>
</feature>
<dbReference type="SUPFAM" id="SSF53955">
    <property type="entry name" value="Lysozyme-like"/>
    <property type="match status" value="1"/>
</dbReference>
<evidence type="ECO:0000313" key="6">
    <source>
        <dbReference type="Proteomes" id="UP000006415"/>
    </source>
</evidence>
<dbReference type="OrthoDB" id="9766277at2"/>
<dbReference type="SMART" id="SM01208">
    <property type="entry name" value="G5"/>
    <property type="match status" value="1"/>
</dbReference>
<gene>
    <name evidence="5" type="ORF">HMPREF9156_00972</name>
</gene>
<name>J0LL11_9BIFI</name>
<dbReference type="Gene3D" id="2.20.230.10">
    <property type="entry name" value="Resuscitation-promoting factor rpfb"/>
    <property type="match status" value="1"/>
</dbReference>
<dbReference type="PROSITE" id="PS51109">
    <property type="entry name" value="G5"/>
    <property type="match status" value="1"/>
</dbReference>
<evidence type="ECO:0000256" key="1">
    <source>
        <dbReference type="ARBA" id="ARBA00022729"/>
    </source>
</evidence>
<keyword evidence="1" id="KW-0732">Signal</keyword>
<dbReference type="InterPro" id="IPR007137">
    <property type="entry name" value="DUF348"/>
</dbReference>
<dbReference type="RefSeq" id="WP_007148036.1">
    <property type="nucleotide sequence ID" value="NZ_AKCI01000001.1"/>
</dbReference>
<feature type="region of interest" description="Disordered" evidence="2">
    <location>
        <begin position="226"/>
        <end position="247"/>
    </location>
</feature>
<dbReference type="Proteomes" id="UP000006415">
    <property type="component" value="Unassembled WGS sequence"/>
</dbReference>
<feature type="transmembrane region" description="Helical" evidence="3">
    <location>
        <begin position="21"/>
        <end position="43"/>
    </location>
</feature>
<dbReference type="eggNOG" id="COG3583">
    <property type="taxonomic scope" value="Bacteria"/>
</dbReference>
<reference evidence="5 6" key="1">
    <citation type="submission" date="2012-01" db="EMBL/GenBank/DDBJ databases">
        <title>The Genome Sequence of Scardovia wiggsiae F0424.</title>
        <authorList>
            <consortium name="The Broad Institute Genome Sequencing Platform"/>
            <person name="Earl A."/>
            <person name="Ward D."/>
            <person name="Feldgarden M."/>
            <person name="Gevers D."/>
            <person name="Izard J."/>
            <person name="Ganesan A."/>
            <person name="Baranova O.V."/>
            <person name="Blanton J.M."/>
            <person name="Tanner A.C."/>
            <person name="Mathney J."/>
            <person name="Dewhirst F.E."/>
            <person name="Young S.K."/>
            <person name="Zeng Q."/>
            <person name="Gargeya S."/>
            <person name="Fitzgerald M."/>
            <person name="Haas B."/>
            <person name="Abouelleil A."/>
            <person name="Alvarado L."/>
            <person name="Arachchi H.M."/>
            <person name="Berlin A."/>
            <person name="Chapman S.B."/>
            <person name="Gearin G."/>
            <person name="Goldberg J."/>
            <person name="Griggs A."/>
            <person name="Gujja S."/>
            <person name="Hansen M."/>
            <person name="Heiman D."/>
            <person name="Howarth C."/>
            <person name="Larimer J."/>
            <person name="Lui A."/>
            <person name="MacDonald P.J.P."/>
            <person name="McCowen C."/>
            <person name="Montmayeur A."/>
            <person name="Murphy C."/>
            <person name="Neiman D."/>
            <person name="Pearson M."/>
            <person name="Priest M."/>
            <person name="Roberts A."/>
            <person name="Saif S."/>
            <person name="Shea T."/>
            <person name="Sisk P."/>
            <person name="Stolte C."/>
            <person name="Sykes S."/>
            <person name="Wortman J."/>
            <person name="Nusbaum C."/>
            <person name="Birren B."/>
        </authorList>
    </citation>
    <scope>NUCLEOTIDE SEQUENCE [LARGE SCALE GENOMIC DNA]</scope>
    <source>
        <strain evidence="5 6">F0424</strain>
    </source>
</reference>
<evidence type="ECO:0000256" key="2">
    <source>
        <dbReference type="SAM" id="MobiDB-lite"/>
    </source>
</evidence>
<evidence type="ECO:0000313" key="5">
    <source>
        <dbReference type="EMBL" id="EJD64477.1"/>
    </source>
</evidence>
<comment type="caution">
    <text evidence="5">The sequence shown here is derived from an EMBL/GenBank/DDBJ whole genome shotgun (WGS) entry which is preliminary data.</text>
</comment>
<accession>J0LL11</accession>
<keyword evidence="3" id="KW-0472">Membrane</keyword>
<dbReference type="InterPro" id="IPR011098">
    <property type="entry name" value="G5_dom"/>
</dbReference>
<dbReference type="HOGENOM" id="CLU_059319_0_0_11"/>
<evidence type="ECO:0000256" key="3">
    <source>
        <dbReference type="SAM" id="Phobius"/>
    </source>
</evidence>
<dbReference type="STRING" id="857290.HMPREF9156_00972"/>
<dbReference type="Pfam" id="PF07501">
    <property type="entry name" value="G5"/>
    <property type="match status" value="1"/>
</dbReference>
<keyword evidence="3" id="KW-0812">Transmembrane</keyword>
<proteinExistence type="predicted"/>
<dbReference type="AlphaFoldDB" id="J0LL11"/>
<feature type="compositionally biased region" description="Low complexity" evidence="2">
    <location>
        <begin position="226"/>
        <end position="244"/>
    </location>
</feature>
<dbReference type="Pfam" id="PF03990">
    <property type="entry name" value="DUF348"/>
    <property type="match status" value="1"/>
</dbReference>
<dbReference type="EMBL" id="AGZS01000006">
    <property type="protein sequence ID" value="EJD64477.1"/>
    <property type="molecule type" value="Genomic_DNA"/>
</dbReference>
<dbReference type="InterPro" id="IPR023346">
    <property type="entry name" value="Lysozyme-like_dom_sf"/>
</dbReference>
<sequence length="346" mass="37084">MAGRHIERKGSIFSRFTRKQWIGAAAAAIAVVLIATGGAIAAWRNSGSRASRITEYSVSDLKDGSQDVSRSTIREALEEHRGGADRNTTYVRVEINGKLRMVAGSGFTTVKSVLQAGNITLTNDDTVSPSLDDQVNESTVIKITSTNSEIQTLEQSIPFNVIRKNDDSLPSGSTKVETEGKEGTMEITNLVTKNGTETLATNTITEYVKNAPINKVILVGTKKAASTSTSERKSASPSSSSSASYGTTMPVGDAQSYAHSKVLARGWSESEFTCLVQLWQKESGWRSNAANPSGAYGIPQALPGSKMGAGWQTDATVQINWGLNYIAGRYSTPCGAWAHSRKTGWY</sequence>
<keyword evidence="6" id="KW-1185">Reference proteome</keyword>
<keyword evidence="3" id="KW-1133">Transmembrane helix</keyword>
<evidence type="ECO:0000259" key="4">
    <source>
        <dbReference type="PROSITE" id="PS51109"/>
    </source>
</evidence>
<organism evidence="5 6">
    <name type="scientific">Scardovia wiggsiae F0424</name>
    <dbReference type="NCBI Taxonomy" id="857290"/>
    <lineage>
        <taxon>Bacteria</taxon>
        <taxon>Bacillati</taxon>
        <taxon>Actinomycetota</taxon>
        <taxon>Actinomycetes</taxon>
        <taxon>Bifidobacteriales</taxon>
        <taxon>Bifidobacteriaceae</taxon>
        <taxon>Scardovia</taxon>
    </lineage>
</organism>